<comment type="caution">
    <text evidence="2">The sequence shown here is derived from an EMBL/GenBank/DDBJ whole genome shotgun (WGS) entry which is preliminary data.</text>
</comment>
<evidence type="ECO:0000313" key="2">
    <source>
        <dbReference type="EMBL" id="RQW09356.1"/>
    </source>
</evidence>
<dbReference type="Proteomes" id="UP000282529">
    <property type="component" value="Unassembled WGS sequence"/>
</dbReference>
<feature type="domain" description="RES" evidence="1">
    <location>
        <begin position="32"/>
        <end position="134"/>
    </location>
</feature>
<accession>A0A3N9PVS3</accession>
<protein>
    <submittedName>
        <fullName evidence="2">RES domain-containing protein</fullName>
    </submittedName>
</protein>
<gene>
    <name evidence="2" type="ORF">EH198_19480</name>
</gene>
<dbReference type="EMBL" id="RQPI01000014">
    <property type="protein sequence ID" value="RQW09356.1"/>
    <property type="molecule type" value="Genomic_DNA"/>
</dbReference>
<dbReference type="OrthoDB" id="648213at2"/>
<dbReference type="RefSeq" id="WP_124697178.1">
    <property type="nucleotide sequence ID" value="NZ_JBHUFE010000014.1"/>
</dbReference>
<evidence type="ECO:0000313" key="3">
    <source>
        <dbReference type="Proteomes" id="UP000282529"/>
    </source>
</evidence>
<dbReference type="AlphaFoldDB" id="A0A3N9PVS3"/>
<keyword evidence="3" id="KW-1185">Reference proteome</keyword>
<dbReference type="InterPro" id="IPR014914">
    <property type="entry name" value="RES_dom"/>
</dbReference>
<proteinExistence type="predicted"/>
<name>A0A3N9PVS3_9BACL</name>
<reference evidence="2 3" key="1">
    <citation type="submission" date="2018-11" db="EMBL/GenBank/DDBJ databases">
        <title>Genome sequence of strain 7197.</title>
        <authorList>
            <person name="Gao J."/>
            <person name="Sun J."/>
        </authorList>
    </citation>
    <scope>NUCLEOTIDE SEQUENCE [LARGE SCALE GENOMIC DNA]</scope>
    <source>
        <strain evidence="2 3">7197</strain>
    </source>
</reference>
<organism evidence="2 3">
    <name type="scientific">Paenibacillus rhizophilus</name>
    <dbReference type="NCBI Taxonomy" id="1850366"/>
    <lineage>
        <taxon>Bacteria</taxon>
        <taxon>Bacillati</taxon>
        <taxon>Bacillota</taxon>
        <taxon>Bacilli</taxon>
        <taxon>Bacillales</taxon>
        <taxon>Paenibacillaceae</taxon>
        <taxon>Paenibacillus</taxon>
    </lineage>
</organism>
<sequence>MFFHARIGYELVDNVTVPYSNNELGIAPSRLVSDGRANPKGISYLYTSSDIDTAVSEVRPWKNALVSVATFELKQEVEIVDLTLSKIESPFQIVDLRRAIQLQQLLDAISMEFSKPVSPSDSGIDYIPTQYIAEFN</sequence>
<dbReference type="Pfam" id="PF08808">
    <property type="entry name" value="RES"/>
    <property type="match status" value="1"/>
</dbReference>
<evidence type="ECO:0000259" key="1">
    <source>
        <dbReference type="Pfam" id="PF08808"/>
    </source>
</evidence>